<sequence>MKRSRRRPVSPIDVTRTVARSGLAALLVGAGISHLSWGRRGYRIVVPDWATTMLRTDKDAIVVASGVVEVMLGAALVALPKERRTVGAAIAAFFVAVFPGNVHQWRTGRSAPLLDTERRRFGRLFLQPVLVAWALWAGR</sequence>
<dbReference type="Proteomes" id="UP000276888">
    <property type="component" value="Chromosome"/>
</dbReference>
<feature type="transmembrane region" description="Helical" evidence="1">
    <location>
        <begin position="60"/>
        <end position="79"/>
    </location>
</feature>
<evidence type="ECO:0008006" key="4">
    <source>
        <dbReference type="Google" id="ProtNLM"/>
    </source>
</evidence>
<evidence type="ECO:0000313" key="3">
    <source>
        <dbReference type="Proteomes" id="UP000276888"/>
    </source>
</evidence>
<name>A0A3Q9J0M4_9MICO</name>
<dbReference type="RefSeq" id="WP_127095956.1">
    <property type="nucleotide sequence ID" value="NZ_CP031423.1"/>
</dbReference>
<proteinExistence type="predicted"/>
<dbReference type="PANTHER" id="PTHR36974">
    <property type="entry name" value="MEMBRANE PROTEIN-RELATED"/>
    <property type="match status" value="1"/>
</dbReference>
<dbReference type="KEGG" id="mlv:CVS47_02033"/>
<protein>
    <recommendedName>
        <fullName evidence="4">DoxX family membrane protein</fullName>
    </recommendedName>
</protein>
<dbReference type="OrthoDB" id="9788974at2"/>
<evidence type="ECO:0000313" key="2">
    <source>
        <dbReference type="EMBL" id="AZS37397.1"/>
    </source>
</evidence>
<dbReference type="AlphaFoldDB" id="A0A3Q9J0M4"/>
<keyword evidence="3" id="KW-1185">Reference proteome</keyword>
<evidence type="ECO:0000256" key="1">
    <source>
        <dbReference type="SAM" id="Phobius"/>
    </source>
</evidence>
<gene>
    <name evidence="2" type="ORF">CVS47_02033</name>
</gene>
<accession>A0A3Q9J0M4</accession>
<keyword evidence="1" id="KW-0472">Membrane</keyword>
<reference evidence="2 3" key="1">
    <citation type="submission" date="2018-08" db="EMBL/GenBank/DDBJ databases">
        <title>Microbacterium lemovicicum sp. nov., a bacterium isolated from a natural uranium-rich soil.</title>
        <authorList>
            <person name="ORTET P."/>
        </authorList>
    </citation>
    <scope>NUCLEOTIDE SEQUENCE [LARGE SCALE GENOMIC DNA]</scope>
    <source>
        <strain evidence="2 3">Viu22</strain>
    </source>
</reference>
<organism evidence="2 3">
    <name type="scientific">Microbacterium lemovicicum</name>
    <dbReference type="NCBI Taxonomy" id="1072463"/>
    <lineage>
        <taxon>Bacteria</taxon>
        <taxon>Bacillati</taxon>
        <taxon>Actinomycetota</taxon>
        <taxon>Actinomycetes</taxon>
        <taxon>Micrococcales</taxon>
        <taxon>Microbacteriaceae</taxon>
        <taxon>Microbacterium</taxon>
    </lineage>
</organism>
<feature type="transmembrane region" description="Helical" evidence="1">
    <location>
        <begin position="86"/>
        <end position="102"/>
    </location>
</feature>
<dbReference type="EMBL" id="CP031423">
    <property type="protein sequence ID" value="AZS37397.1"/>
    <property type="molecule type" value="Genomic_DNA"/>
</dbReference>
<keyword evidence="1" id="KW-1133">Transmembrane helix</keyword>
<keyword evidence="1" id="KW-0812">Transmembrane</keyword>
<dbReference type="PANTHER" id="PTHR36974:SF1">
    <property type="entry name" value="DOXX FAMILY MEMBRANE PROTEIN"/>
    <property type="match status" value="1"/>
</dbReference>
<feature type="transmembrane region" description="Helical" evidence="1">
    <location>
        <begin position="21"/>
        <end position="40"/>
    </location>
</feature>